<reference evidence="2" key="1">
    <citation type="submission" date="2022-01" db="UniProtKB">
        <authorList>
            <consortium name="EnsemblMetazoa"/>
        </authorList>
    </citation>
    <scope>IDENTIFICATION</scope>
</reference>
<evidence type="ECO:0000256" key="1">
    <source>
        <dbReference type="PROSITE-ProRule" id="PRU00023"/>
    </source>
</evidence>
<dbReference type="Pfam" id="PF12796">
    <property type="entry name" value="Ank_2"/>
    <property type="match status" value="2"/>
</dbReference>
<dbReference type="RefSeq" id="XP_014248834.1">
    <property type="nucleotide sequence ID" value="XM_014393348.2"/>
</dbReference>
<feature type="repeat" description="ANK" evidence="1">
    <location>
        <begin position="71"/>
        <end position="103"/>
    </location>
</feature>
<evidence type="ECO:0008006" key="4">
    <source>
        <dbReference type="Google" id="ProtNLM"/>
    </source>
</evidence>
<dbReference type="Pfam" id="PF00023">
    <property type="entry name" value="Ank"/>
    <property type="match status" value="1"/>
</dbReference>
<dbReference type="AlphaFoldDB" id="A0A8I6RP42"/>
<dbReference type="GeneID" id="106666268"/>
<dbReference type="PANTHER" id="PTHR22677">
    <property type="entry name" value="ANKYRIN REPEAT DOMAIN-CONTAINING PROTEIN 60"/>
    <property type="match status" value="1"/>
</dbReference>
<feature type="repeat" description="ANK" evidence="1">
    <location>
        <begin position="104"/>
        <end position="136"/>
    </location>
</feature>
<organism evidence="2 3">
    <name type="scientific">Cimex lectularius</name>
    <name type="common">Bed bug</name>
    <name type="synonym">Acanthia lectularia</name>
    <dbReference type="NCBI Taxonomy" id="79782"/>
    <lineage>
        <taxon>Eukaryota</taxon>
        <taxon>Metazoa</taxon>
        <taxon>Ecdysozoa</taxon>
        <taxon>Arthropoda</taxon>
        <taxon>Hexapoda</taxon>
        <taxon>Insecta</taxon>
        <taxon>Pterygota</taxon>
        <taxon>Neoptera</taxon>
        <taxon>Paraneoptera</taxon>
        <taxon>Hemiptera</taxon>
        <taxon>Heteroptera</taxon>
        <taxon>Panheteroptera</taxon>
        <taxon>Cimicomorpha</taxon>
        <taxon>Cimicidae</taxon>
        <taxon>Cimex</taxon>
    </lineage>
</organism>
<dbReference type="KEGG" id="clec:106666268"/>
<evidence type="ECO:0000313" key="2">
    <source>
        <dbReference type="EnsemblMetazoa" id="XP_014248834.1"/>
    </source>
</evidence>
<keyword evidence="3" id="KW-1185">Reference proteome</keyword>
<feature type="repeat" description="ANK" evidence="1">
    <location>
        <begin position="172"/>
        <end position="204"/>
    </location>
</feature>
<dbReference type="PANTHER" id="PTHR22677:SF4">
    <property type="entry name" value="USHER SYNDROME TYPE-1G PROTEIN-LIKE PROTEIN"/>
    <property type="match status" value="1"/>
</dbReference>
<protein>
    <recommendedName>
        <fullName evidence="4">26S proteasome non-ATPase regulatory subunit 10</fullName>
    </recommendedName>
</protein>
<keyword evidence="1" id="KW-0040">ANK repeat</keyword>
<dbReference type="SMART" id="SM00248">
    <property type="entry name" value="ANK"/>
    <property type="match status" value="5"/>
</dbReference>
<dbReference type="SUPFAM" id="SSF48403">
    <property type="entry name" value="Ankyrin repeat"/>
    <property type="match status" value="1"/>
</dbReference>
<dbReference type="EnsemblMetazoa" id="XM_014393348.2">
    <property type="protein sequence ID" value="XP_014248834.1"/>
    <property type="gene ID" value="LOC106666268"/>
</dbReference>
<sequence length="228" mass="24983">MSADEQNKIFNEAYSGNFEYVKMKIEEDPALTTKLDSNGRHLLHWSVLSGKLELVQYLLDKGSPVNHPDDIGMTPLILGASAGKVQVCHLLISKGATINAKSDEGHSALQYAASKGWNDIVKMLLINHADINIADKRGARPVHRAASQGKTAVLKILLDFGNQIQIDATDVYGNTALHLSCEENREEESKLLVMHGAKLDIKNKEGHTPLDLAPLQLAKTLRNISSRS</sequence>
<accession>A0A8I6RP42</accession>
<dbReference type="InterPro" id="IPR039323">
    <property type="entry name" value="ANKRD_45/46/60"/>
</dbReference>
<dbReference type="PROSITE" id="PS50297">
    <property type="entry name" value="ANK_REP_REGION"/>
    <property type="match status" value="5"/>
</dbReference>
<dbReference type="InterPro" id="IPR002110">
    <property type="entry name" value="Ankyrin_rpt"/>
</dbReference>
<proteinExistence type="predicted"/>
<name>A0A8I6RP42_CIMLE</name>
<dbReference type="PROSITE" id="PS50088">
    <property type="entry name" value="ANK_REPEAT"/>
    <property type="match status" value="5"/>
</dbReference>
<dbReference type="Proteomes" id="UP000494040">
    <property type="component" value="Unassembled WGS sequence"/>
</dbReference>
<feature type="repeat" description="ANK" evidence="1">
    <location>
        <begin position="137"/>
        <end position="169"/>
    </location>
</feature>
<feature type="repeat" description="ANK" evidence="1">
    <location>
        <begin position="38"/>
        <end position="70"/>
    </location>
</feature>
<dbReference type="OMA" id="WAVAYNR"/>
<dbReference type="Gene3D" id="1.25.40.20">
    <property type="entry name" value="Ankyrin repeat-containing domain"/>
    <property type="match status" value="1"/>
</dbReference>
<evidence type="ECO:0000313" key="3">
    <source>
        <dbReference type="Proteomes" id="UP000494040"/>
    </source>
</evidence>
<dbReference type="InterPro" id="IPR036770">
    <property type="entry name" value="Ankyrin_rpt-contain_sf"/>
</dbReference>
<dbReference type="OrthoDB" id="1577640at2759"/>